<dbReference type="AlphaFoldDB" id="A0A6V7HCD5"/>
<evidence type="ECO:0000313" key="2">
    <source>
        <dbReference type="Proteomes" id="UP000752696"/>
    </source>
</evidence>
<organism evidence="1 2">
    <name type="scientific">Heterotrigona itama</name>
    <dbReference type="NCBI Taxonomy" id="395501"/>
    <lineage>
        <taxon>Eukaryota</taxon>
        <taxon>Metazoa</taxon>
        <taxon>Ecdysozoa</taxon>
        <taxon>Arthropoda</taxon>
        <taxon>Hexapoda</taxon>
        <taxon>Insecta</taxon>
        <taxon>Pterygota</taxon>
        <taxon>Neoptera</taxon>
        <taxon>Endopterygota</taxon>
        <taxon>Hymenoptera</taxon>
        <taxon>Apocrita</taxon>
        <taxon>Aculeata</taxon>
        <taxon>Apoidea</taxon>
        <taxon>Anthophila</taxon>
        <taxon>Apidae</taxon>
        <taxon>Heterotrigona</taxon>
    </lineage>
</organism>
<keyword evidence="2" id="KW-1185">Reference proteome</keyword>
<evidence type="ECO:0000313" key="1">
    <source>
        <dbReference type="EMBL" id="CAD1476702.1"/>
    </source>
</evidence>
<proteinExistence type="predicted"/>
<protein>
    <submittedName>
        <fullName evidence="1">Uncharacterized protein</fullName>
    </submittedName>
</protein>
<dbReference type="Proteomes" id="UP000752696">
    <property type="component" value="Unassembled WGS sequence"/>
</dbReference>
<gene>
    <name evidence="1" type="ORF">MHI_LOCUS666158</name>
</gene>
<name>A0A6V7HCD5_9HYME</name>
<sequence>MLLLTDLKILAVTMLIKNSTYTSHPCRFELFILRRGSCARFFVNLADFHELKLK</sequence>
<feature type="non-terminal residue" evidence="1">
    <location>
        <position position="54"/>
    </location>
</feature>
<dbReference type="EMBL" id="CAJDYZ010009516">
    <property type="protein sequence ID" value="CAD1476702.1"/>
    <property type="molecule type" value="Genomic_DNA"/>
</dbReference>
<comment type="caution">
    <text evidence="1">The sequence shown here is derived from an EMBL/GenBank/DDBJ whole genome shotgun (WGS) entry which is preliminary data.</text>
</comment>
<reference evidence="1" key="1">
    <citation type="submission" date="2020-07" db="EMBL/GenBank/DDBJ databases">
        <authorList>
            <person name="Nazaruddin N."/>
        </authorList>
    </citation>
    <scope>NUCLEOTIDE SEQUENCE</scope>
</reference>
<accession>A0A6V7HCD5</accession>